<evidence type="ECO:0000313" key="3">
    <source>
        <dbReference type="Proteomes" id="UP000247702"/>
    </source>
</evidence>
<keyword evidence="3" id="KW-1185">Reference proteome</keyword>
<dbReference type="GO" id="GO:0005737">
    <property type="term" value="C:cytoplasm"/>
    <property type="evidence" value="ECO:0007669"/>
    <property type="project" value="TreeGrafter"/>
</dbReference>
<dbReference type="Gene3D" id="1.10.510.10">
    <property type="entry name" value="Transferase(Phosphotransferase) domain 1"/>
    <property type="match status" value="1"/>
</dbReference>
<dbReference type="GO" id="GO:0004672">
    <property type="term" value="F:protein kinase activity"/>
    <property type="evidence" value="ECO:0007669"/>
    <property type="project" value="InterPro"/>
</dbReference>
<dbReference type="InterPro" id="IPR011009">
    <property type="entry name" value="Kinase-like_dom_sf"/>
</dbReference>
<dbReference type="Pfam" id="PF07714">
    <property type="entry name" value="PK_Tyr_Ser-Thr"/>
    <property type="match status" value="1"/>
</dbReference>
<name>A0A2Z6SIJ6_9GLOM</name>
<dbReference type="PANTHER" id="PTHR23257">
    <property type="entry name" value="SERINE-THREONINE PROTEIN KINASE"/>
    <property type="match status" value="1"/>
</dbReference>
<sequence>MDANFSKRGIIKDKSWTSGNKRIDSFIRGKQLDASVNIIFEWISYDQFKFVKEIGNGFTTATWKNGPFYYNLNEKKWKRKPNKRVTLRYLYNPQSIFDALLTKVKLYFIKNEFLNKIKSEGFSYGMTQDPETKIFIFVFHEKYFERDSEYCEKCGEEYTDKIFKWCKPCHIIHLKNNFTNWASGNEKIDYFILKNQLKIDNPLDIIFEWVPYNQFNDIKKMENGVATAIWKDGPLKYNKRSLNEKVVLKYSQNISNEMLNEVILENSSVGLSQNPDTKEYVVVHNKNYFEKYCEKCGEEYTDEIYKWCKPCQVNFLTNHFSHRMDKSEQINDFILEEQLKINCPDDIVFEWIPYNQFNFIKEVRKGFATAVWKDGLLEYNKDSKKYERKSNVKIALLYLYDLTDEYLKKVKSEDKCYGISKNPDTKDYIMIFYEEYFKKFCEICGEKYNNSLEIKYKWCKSCQYHKNKKINDFIQEKQLKVSYNSGDSGTLFEWIPFDQFSDIKKIDKGGFSTVYSAIWKNGPLHYNINKDKWWTRESNKKVALKCICDPRVYEFLNEAKAYLAYTNQDFGKILKIYGISQNPNTKEFIMVLEYAEGGNLNDYLCQNYDTLDWLNKIIILTNIIKGLKEIHQKQMVHRDFHPRNILFRHKEYTNICISDMGLCGEVDGINETKVYGVMPYVAPEVLRRNPYTQAADIYSFGMIMYFVATGSQPFSNRDHELLALDICNGIRPEINENEQKVPKCFIDLMKRCWNSNPKNRPSAIEIEKLILVFYTSYVTEDLKFKFVTKFESNRQSEIKKQFKEAEEYRKSNHLQVICTSRSSTNVLTEHSECLSCVIY</sequence>
<dbReference type="EMBL" id="BEXD01004018">
    <property type="protein sequence ID" value="GBC05629.1"/>
    <property type="molecule type" value="Genomic_DNA"/>
</dbReference>
<dbReference type="InterPro" id="IPR000719">
    <property type="entry name" value="Prot_kinase_dom"/>
</dbReference>
<gene>
    <name evidence="2" type="ORF">RclHR1_06320007</name>
</gene>
<dbReference type="InterPro" id="IPR050167">
    <property type="entry name" value="Ser_Thr_protein_kinase"/>
</dbReference>
<evidence type="ECO:0000259" key="1">
    <source>
        <dbReference type="PROSITE" id="PS50011"/>
    </source>
</evidence>
<reference evidence="2 3" key="1">
    <citation type="submission" date="2017-11" db="EMBL/GenBank/DDBJ databases">
        <title>The genome of Rhizophagus clarus HR1 reveals common genetic basis of auxotrophy among arbuscular mycorrhizal fungi.</title>
        <authorList>
            <person name="Kobayashi Y."/>
        </authorList>
    </citation>
    <scope>NUCLEOTIDE SEQUENCE [LARGE SCALE GENOMIC DNA]</scope>
    <source>
        <strain evidence="2 3">HR1</strain>
    </source>
</reference>
<dbReference type="SUPFAM" id="SSF56112">
    <property type="entry name" value="Protein kinase-like (PK-like)"/>
    <property type="match status" value="1"/>
</dbReference>
<protein>
    <recommendedName>
        <fullName evidence="1">Protein kinase domain-containing protein</fullName>
    </recommendedName>
</protein>
<comment type="caution">
    <text evidence="2">The sequence shown here is derived from an EMBL/GenBank/DDBJ whole genome shotgun (WGS) entry which is preliminary data.</text>
</comment>
<dbReference type="AlphaFoldDB" id="A0A2Z6SIJ6"/>
<feature type="domain" description="Protein kinase" evidence="1">
    <location>
        <begin position="500"/>
        <end position="774"/>
    </location>
</feature>
<dbReference type="Proteomes" id="UP000247702">
    <property type="component" value="Unassembled WGS sequence"/>
</dbReference>
<dbReference type="PRINTS" id="PR00109">
    <property type="entry name" value="TYRKINASE"/>
</dbReference>
<proteinExistence type="predicted"/>
<dbReference type="GO" id="GO:0005524">
    <property type="term" value="F:ATP binding"/>
    <property type="evidence" value="ECO:0007669"/>
    <property type="project" value="InterPro"/>
</dbReference>
<dbReference type="GO" id="GO:0007165">
    <property type="term" value="P:signal transduction"/>
    <property type="evidence" value="ECO:0007669"/>
    <property type="project" value="TreeGrafter"/>
</dbReference>
<accession>A0A2Z6SIJ6</accession>
<organism evidence="2 3">
    <name type="scientific">Rhizophagus clarus</name>
    <dbReference type="NCBI Taxonomy" id="94130"/>
    <lineage>
        <taxon>Eukaryota</taxon>
        <taxon>Fungi</taxon>
        <taxon>Fungi incertae sedis</taxon>
        <taxon>Mucoromycota</taxon>
        <taxon>Glomeromycotina</taxon>
        <taxon>Glomeromycetes</taxon>
        <taxon>Glomerales</taxon>
        <taxon>Glomeraceae</taxon>
        <taxon>Rhizophagus</taxon>
    </lineage>
</organism>
<dbReference type="PROSITE" id="PS50011">
    <property type="entry name" value="PROTEIN_KINASE_DOM"/>
    <property type="match status" value="1"/>
</dbReference>
<dbReference type="InterPro" id="IPR001245">
    <property type="entry name" value="Ser-Thr/Tyr_kinase_cat_dom"/>
</dbReference>
<evidence type="ECO:0000313" key="2">
    <source>
        <dbReference type="EMBL" id="GBC05629.1"/>
    </source>
</evidence>